<gene>
    <name evidence="2" type="ORF">NDU88_001197</name>
</gene>
<dbReference type="Proteomes" id="UP001066276">
    <property type="component" value="Chromosome 9"/>
</dbReference>
<evidence type="ECO:0000256" key="1">
    <source>
        <dbReference type="SAM" id="MobiDB-lite"/>
    </source>
</evidence>
<sequence length="76" mass="7862">MSAMLVPHGGSVGRAPPETPGTNPDLLLPALSWPTYSNVSMTCVVGSTGLARWNLDLASMNPPCGPNTCALLQPQT</sequence>
<dbReference type="EMBL" id="JANPWB010000013">
    <property type="protein sequence ID" value="KAJ1103776.1"/>
    <property type="molecule type" value="Genomic_DNA"/>
</dbReference>
<comment type="caution">
    <text evidence="2">The sequence shown here is derived from an EMBL/GenBank/DDBJ whole genome shotgun (WGS) entry which is preliminary data.</text>
</comment>
<evidence type="ECO:0000313" key="2">
    <source>
        <dbReference type="EMBL" id="KAJ1103776.1"/>
    </source>
</evidence>
<dbReference type="AlphaFoldDB" id="A0AAV7MJ19"/>
<organism evidence="2 3">
    <name type="scientific">Pleurodeles waltl</name>
    <name type="common">Iberian ribbed newt</name>
    <dbReference type="NCBI Taxonomy" id="8319"/>
    <lineage>
        <taxon>Eukaryota</taxon>
        <taxon>Metazoa</taxon>
        <taxon>Chordata</taxon>
        <taxon>Craniata</taxon>
        <taxon>Vertebrata</taxon>
        <taxon>Euteleostomi</taxon>
        <taxon>Amphibia</taxon>
        <taxon>Batrachia</taxon>
        <taxon>Caudata</taxon>
        <taxon>Salamandroidea</taxon>
        <taxon>Salamandridae</taxon>
        <taxon>Pleurodelinae</taxon>
        <taxon>Pleurodeles</taxon>
    </lineage>
</organism>
<proteinExistence type="predicted"/>
<reference evidence="2" key="1">
    <citation type="journal article" date="2022" name="bioRxiv">
        <title>Sequencing and chromosome-scale assembly of the giantPleurodeles waltlgenome.</title>
        <authorList>
            <person name="Brown T."/>
            <person name="Elewa A."/>
            <person name="Iarovenko S."/>
            <person name="Subramanian E."/>
            <person name="Araus A.J."/>
            <person name="Petzold A."/>
            <person name="Susuki M."/>
            <person name="Suzuki K.-i.T."/>
            <person name="Hayashi T."/>
            <person name="Toyoda A."/>
            <person name="Oliveira C."/>
            <person name="Osipova E."/>
            <person name="Leigh N.D."/>
            <person name="Simon A."/>
            <person name="Yun M.H."/>
        </authorList>
    </citation>
    <scope>NUCLEOTIDE SEQUENCE</scope>
    <source>
        <strain evidence="2">20211129_DDA</strain>
        <tissue evidence="2">Liver</tissue>
    </source>
</reference>
<feature type="region of interest" description="Disordered" evidence="1">
    <location>
        <begin position="1"/>
        <end position="23"/>
    </location>
</feature>
<name>A0AAV7MJ19_PLEWA</name>
<evidence type="ECO:0000313" key="3">
    <source>
        <dbReference type="Proteomes" id="UP001066276"/>
    </source>
</evidence>
<accession>A0AAV7MJ19</accession>
<protein>
    <submittedName>
        <fullName evidence="2">Uncharacterized protein</fullName>
    </submittedName>
</protein>
<keyword evidence="3" id="KW-1185">Reference proteome</keyword>